<accession>A0A1V9X802</accession>
<organism evidence="3 4">
    <name type="scientific">Tropilaelaps mercedesae</name>
    <dbReference type="NCBI Taxonomy" id="418985"/>
    <lineage>
        <taxon>Eukaryota</taxon>
        <taxon>Metazoa</taxon>
        <taxon>Ecdysozoa</taxon>
        <taxon>Arthropoda</taxon>
        <taxon>Chelicerata</taxon>
        <taxon>Arachnida</taxon>
        <taxon>Acari</taxon>
        <taxon>Parasitiformes</taxon>
        <taxon>Mesostigmata</taxon>
        <taxon>Gamasina</taxon>
        <taxon>Dermanyssoidea</taxon>
        <taxon>Laelapidae</taxon>
        <taxon>Tropilaelaps</taxon>
    </lineage>
</organism>
<feature type="compositionally biased region" description="Polar residues" evidence="1">
    <location>
        <begin position="16"/>
        <end position="34"/>
    </location>
</feature>
<dbReference type="EMBL" id="MNPL01021143">
    <property type="protein sequence ID" value="OQR69422.1"/>
    <property type="molecule type" value="Genomic_DNA"/>
</dbReference>
<dbReference type="PANTHER" id="PTHR46536:SF3">
    <property type="entry name" value="ARF7 EFFECTOR PROTEIN C-TERMINAL DOMAIN-CONTAINING PROTEIN"/>
    <property type="match status" value="1"/>
</dbReference>
<dbReference type="FunCoup" id="A0A1V9X802">
    <property type="interactions" value="3"/>
</dbReference>
<evidence type="ECO:0000313" key="4">
    <source>
        <dbReference type="Proteomes" id="UP000192247"/>
    </source>
</evidence>
<protein>
    <submittedName>
        <fullName evidence="3">ARL14 effector protein-like</fullName>
    </submittedName>
</protein>
<dbReference type="InterPro" id="IPR029264">
    <property type="entry name" value="ARF7EP_C"/>
</dbReference>
<feature type="compositionally biased region" description="Basic and acidic residues" evidence="1">
    <location>
        <begin position="1"/>
        <end position="12"/>
    </location>
</feature>
<feature type="domain" description="ARF7 effector protein C-terminal" evidence="2">
    <location>
        <begin position="95"/>
        <end position="158"/>
    </location>
</feature>
<dbReference type="PANTHER" id="PTHR46536">
    <property type="entry name" value="ARL14 EFFECTOR PROTEIN"/>
    <property type="match status" value="1"/>
</dbReference>
<dbReference type="InParanoid" id="A0A1V9X802"/>
<comment type="caution">
    <text evidence="3">The sequence shown here is derived from an EMBL/GenBank/DDBJ whole genome shotgun (WGS) entry which is preliminary data.</text>
</comment>
<name>A0A1V9X802_9ACAR</name>
<evidence type="ECO:0000313" key="3">
    <source>
        <dbReference type="EMBL" id="OQR69422.1"/>
    </source>
</evidence>
<reference evidence="3 4" key="1">
    <citation type="journal article" date="2017" name="Gigascience">
        <title>Draft genome of the honey bee ectoparasitic mite, Tropilaelaps mercedesae, is shaped by the parasitic life history.</title>
        <authorList>
            <person name="Dong X."/>
            <person name="Armstrong S.D."/>
            <person name="Xia D."/>
            <person name="Makepeace B.L."/>
            <person name="Darby A.C."/>
            <person name="Kadowaki T."/>
        </authorList>
    </citation>
    <scope>NUCLEOTIDE SEQUENCE [LARGE SCALE GENOMIC DNA]</scope>
    <source>
        <strain evidence="3">Wuxi-XJTLU</strain>
    </source>
</reference>
<sequence>MMTSGGEKKEEVSNGAVKSSTAQDYSAASASGLSKSDIETQKRLTRLLTKLHVNSNAMGGPLPEPYTQRRTARRKGSEDTTGSSQSSSSGTAGTTTSTKPDKGKMHDGRGIHTKSGVDLCDCLNVRCPGCFFPCRRCGSTKCGPDCRSNRNFLYESWETNGVPDSIVTNPLLNV</sequence>
<proteinExistence type="predicted"/>
<feature type="compositionally biased region" description="Basic and acidic residues" evidence="1">
    <location>
        <begin position="99"/>
        <end position="110"/>
    </location>
</feature>
<feature type="compositionally biased region" description="Low complexity" evidence="1">
    <location>
        <begin position="80"/>
        <end position="98"/>
    </location>
</feature>
<keyword evidence="4" id="KW-1185">Reference proteome</keyword>
<evidence type="ECO:0000256" key="1">
    <source>
        <dbReference type="SAM" id="MobiDB-lite"/>
    </source>
</evidence>
<dbReference type="STRING" id="418985.A0A1V9X802"/>
<feature type="region of interest" description="Disordered" evidence="1">
    <location>
        <begin position="1"/>
        <end position="110"/>
    </location>
</feature>
<evidence type="ECO:0000259" key="2">
    <source>
        <dbReference type="Pfam" id="PF14949"/>
    </source>
</evidence>
<gene>
    <name evidence="3" type="ORF">BIW11_12271</name>
</gene>
<dbReference type="OrthoDB" id="6434242at2759"/>
<dbReference type="Proteomes" id="UP000192247">
    <property type="component" value="Unassembled WGS sequence"/>
</dbReference>
<dbReference type="Pfam" id="PF14949">
    <property type="entry name" value="ARF7EP_C"/>
    <property type="match status" value="1"/>
</dbReference>
<dbReference type="AlphaFoldDB" id="A0A1V9X802"/>